<organism evidence="2 3">
    <name type="scientific">Campylobacter gracilis RM3268</name>
    <dbReference type="NCBI Taxonomy" id="553220"/>
    <lineage>
        <taxon>Bacteria</taxon>
        <taxon>Pseudomonadati</taxon>
        <taxon>Campylobacterota</taxon>
        <taxon>Epsilonproteobacteria</taxon>
        <taxon>Campylobacterales</taxon>
        <taxon>Campylobacteraceae</taxon>
        <taxon>Campylobacter</taxon>
    </lineage>
</organism>
<feature type="transmembrane region" description="Helical" evidence="1">
    <location>
        <begin position="137"/>
        <end position="157"/>
    </location>
</feature>
<dbReference type="EMBL" id="ACYG01000027">
    <property type="protein sequence ID" value="EEV17313.1"/>
    <property type="molecule type" value="Genomic_DNA"/>
</dbReference>
<dbReference type="RefSeq" id="WP_005872381.1">
    <property type="nucleotide sequence ID" value="NZ_ACYG01000027.1"/>
</dbReference>
<protein>
    <submittedName>
        <fullName evidence="2">Uncharacterized protein</fullName>
    </submittedName>
</protein>
<feature type="transmembrane region" description="Helical" evidence="1">
    <location>
        <begin position="61"/>
        <end position="83"/>
    </location>
</feature>
<reference evidence="2 3" key="1">
    <citation type="submission" date="2009-07" db="EMBL/GenBank/DDBJ databases">
        <authorList>
            <person name="Madupu R."/>
            <person name="Sebastian Y."/>
            <person name="Durkin A.S."/>
            <person name="Torralba M."/>
            <person name="Methe B."/>
            <person name="Sutton G.G."/>
            <person name="Strausberg R.L."/>
            <person name="Nelson K.E."/>
        </authorList>
    </citation>
    <scope>NUCLEOTIDE SEQUENCE [LARGE SCALE GENOMIC DNA]</scope>
    <source>
        <strain evidence="2 3">RM3268</strain>
    </source>
</reference>
<dbReference type="Proteomes" id="UP000005709">
    <property type="component" value="Unassembled WGS sequence"/>
</dbReference>
<proteinExistence type="predicted"/>
<sequence length="204" mass="23477">MTYNLAKFQGAKVRKNIKYLIYKFFLGNVFLAIFVISFYVVSWHIENISNIDVMSLLKGYFLFPGDIRLPFTTAILELFAFYVSSSLSDFYVKEVDRKLNFIFFIAFATIGILALTAVTYIIVFGFMLFGLDLDKKLVAILSAAILFIGTYSTAFSFRKSNYELSKFLQIVSLKRRWNANETLSSILLLIGVIIWLNFIVFESK</sequence>
<feature type="transmembrane region" description="Helical" evidence="1">
    <location>
        <begin position="103"/>
        <end position="131"/>
    </location>
</feature>
<gene>
    <name evidence="2" type="ORF">CAMGR0001_1609</name>
</gene>
<name>C8PIE8_9BACT</name>
<evidence type="ECO:0000313" key="3">
    <source>
        <dbReference type="Proteomes" id="UP000005709"/>
    </source>
</evidence>
<keyword evidence="1" id="KW-1133">Transmembrane helix</keyword>
<accession>C8PIE8</accession>
<feature type="transmembrane region" description="Helical" evidence="1">
    <location>
        <begin position="178"/>
        <end position="201"/>
    </location>
</feature>
<keyword evidence="1" id="KW-0812">Transmembrane</keyword>
<dbReference type="AlphaFoldDB" id="C8PIE8"/>
<feature type="transmembrane region" description="Helical" evidence="1">
    <location>
        <begin position="20"/>
        <end position="41"/>
    </location>
</feature>
<evidence type="ECO:0000313" key="2">
    <source>
        <dbReference type="EMBL" id="EEV17313.1"/>
    </source>
</evidence>
<evidence type="ECO:0000256" key="1">
    <source>
        <dbReference type="SAM" id="Phobius"/>
    </source>
</evidence>
<keyword evidence="3" id="KW-1185">Reference proteome</keyword>
<comment type="caution">
    <text evidence="2">The sequence shown here is derived from an EMBL/GenBank/DDBJ whole genome shotgun (WGS) entry which is preliminary data.</text>
</comment>
<keyword evidence="1" id="KW-0472">Membrane</keyword>